<evidence type="ECO:0000256" key="3">
    <source>
        <dbReference type="ARBA" id="ARBA00023242"/>
    </source>
</evidence>
<feature type="domain" description="HTH CENPB-type" evidence="7">
    <location>
        <begin position="118"/>
        <end position="190"/>
    </location>
</feature>
<dbReference type="GO" id="GO:0003677">
    <property type="term" value="F:DNA binding"/>
    <property type="evidence" value="ECO:0007669"/>
    <property type="project" value="UniProtKB-UniRule"/>
</dbReference>
<evidence type="ECO:0000256" key="1">
    <source>
        <dbReference type="ARBA" id="ARBA00004123"/>
    </source>
</evidence>
<dbReference type="AlphaFoldDB" id="A0AA35VXA0"/>
<keyword evidence="2 4" id="KW-0238">DNA-binding</keyword>
<dbReference type="InterPro" id="IPR009057">
    <property type="entry name" value="Homeodomain-like_sf"/>
</dbReference>
<dbReference type="PROSITE" id="PS51253">
    <property type="entry name" value="HTH_CENPB"/>
    <property type="match status" value="1"/>
</dbReference>
<dbReference type="Pfam" id="PF05225">
    <property type="entry name" value="HTH_psq"/>
    <property type="match status" value="1"/>
</dbReference>
<comment type="subcellular location">
    <subcellularLocation>
        <location evidence="1 4">Nucleus</location>
    </subcellularLocation>
</comment>
<gene>
    <name evidence="8" type="ORF">GBAR_LOCUS2024</name>
</gene>
<evidence type="ECO:0000256" key="4">
    <source>
        <dbReference type="PROSITE-ProRule" id="PRU00320"/>
    </source>
</evidence>
<accession>A0AA35VXA0</accession>
<dbReference type="PANTHER" id="PTHR19303">
    <property type="entry name" value="TRANSPOSON"/>
    <property type="match status" value="1"/>
</dbReference>
<sequence>MRMRSLSCTWLEARRESAAGNDCIYAHLIDMFQVLGGHPTVPLNQRIFRGSWTYSSGRKQLPHYAPPQNRRKLWTEEAMDHALRATSEGMSVREAASQYGVPKSTLHDRVSGRVQPGAVPGAHRYLDVEEEEEVVRWLEGCASIGYAKSVREVRSIVGAIVAAKNNLENFVVSHGWWDRFRARHPHLTLRTGESLAYHRAVSTNRFVIDKYFDLLEEVLVSNNLCFAPHLIFNADETGLPLQHRPGKRVAVRGQKHVHVVNSGNKAHISVLACVSASGYAIPPMVIFPRKTLTPHLTTQEVPGTIYGLSASGWMDRELFQEWFHRHFLQHVPSSRPLLLVLDGHSSHYSLEFIREATLEGVIVFCLPPHTTHITQPLDVSAFHSLKTYWDSECDKFMSANPGRLITIYQFSSLFSLAWSRAMTPQTIVSGFKATGVFPLNRRAIHVPGYDALTNTPTAVVARRGGIKYMPFLSKSHQRAQGASDRRGPLSRELCYSPTANDVSADMNDPIWPDYDEQDFEESLIGSPSSPQRNVETHEGPTTKTTAMGRAYYGTESEDDGSSETDIQETVRTAEHQKDSAVGDESATEPLDVTLGEGSTQEQAKTQTQSHKSMKKNAAMTRTQSKGGVRDIHGKAESNASRPSRALAHSQKALKDQAGKKVVTGTECGVHAEEEAAETELDSHLQIVRTGTQKSLMSSRDRIDEAEGYDCGGEGCIAEKTKTQSKPHKAITRTQSKGGVRGTDGKAESNASRPSRALARSQKALKDQAGKKGIVLFLPPCFNAHPLVYLLAVVTGTECGVHAEEEAAETELDSHLQIVRTGTQKSLMSSRDRIDEAEGYDCGGEGCVAEKTKTQSKLHKAGKAELCFT</sequence>
<feature type="region of interest" description="Disordered" evidence="5">
    <location>
        <begin position="477"/>
        <end position="661"/>
    </location>
</feature>
<dbReference type="InterPro" id="IPR036397">
    <property type="entry name" value="RNaseH_sf"/>
</dbReference>
<dbReference type="SUPFAM" id="SSF46689">
    <property type="entry name" value="Homeodomain-like"/>
    <property type="match status" value="1"/>
</dbReference>
<comment type="caution">
    <text evidence="8">The sequence shown here is derived from an EMBL/GenBank/DDBJ whole genome shotgun (WGS) entry which is preliminary data.</text>
</comment>
<evidence type="ECO:0000256" key="5">
    <source>
        <dbReference type="SAM" id="MobiDB-lite"/>
    </source>
</evidence>
<evidence type="ECO:0000259" key="6">
    <source>
        <dbReference type="PROSITE" id="PS50960"/>
    </source>
</evidence>
<evidence type="ECO:0000256" key="2">
    <source>
        <dbReference type="ARBA" id="ARBA00023125"/>
    </source>
</evidence>
<dbReference type="GO" id="GO:0005634">
    <property type="term" value="C:nucleus"/>
    <property type="evidence" value="ECO:0007669"/>
    <property type="project" value="UniProtKB-SubCell"/>
</dbReference>
<proteinExistence type="predicted"/>
<dbReference type="EMBL" id="CASHTH010000291">
    <property type="protein sequence ID" value="CAI7997007.1"/>
    <property type="molecule type" value="Genomic_DNA"/>
</dbReference>
<organism evidence="8 9">
    <name type="scientific">Geodia barretti</name>
    <name type="common">Barrett's horny sponge</name>
    <dbReference type="NCBI Taxonomy" id="519541"/>
    <lineage>
        <taxon>Eukaryota</taxon>
        <taxon>Metazoa</taxon>
        <taxon>Porifera</taxon>
        <taxon>Demospongiae</taxon>
        <taxon>Heteroscleromorpha</taxon>
        <taxon>Tetractinellida</taxon>
        <taxon>Astrophorina</taxon>
        <taxon>Geodiidae</taxon>
        <taxon>Geodia</taxon>
    </lineage>
</organism>
<protein>
    <submittedName>
        <fullName evidence="8">Tigger transposable element-derived protein 6</fullName>
    </submittedName>
</protein>
<dbReference type="Gene3D" id="1.10.10.60">
    <property type="entry name" value="Homeodomain-like"/>
    <property type="match status" value="1"/>
</dbReference>
<feature type="compositionally biased region" description="Acidic residues" evidence="5">
    <location>
        <begin position="555"/>
        <end position="566"/>
    </location>
</feature>
<evidence type="ECO:0000313" key="8">
    <source>
        <dbReference type="EMBL" id="CAI7997007.1"/>
    </source>
</evidence>
<dbReference type="Pfam" id="PF03184">
    <property type="entry name" value="DDE_1"/>
    <property type="match status" value="1"/>
</dbReference>
<keyword evidence="3 4" id="KW-0539">Nucleus</keyword>
<feature type="region of interest" description="Disordered" evidence="5">
    <location>
        <begin position="719"/>
        <end position="763"/>
    </location>
</feature>
<evidence type="ECO:0000259" key="7">
    <source>
        <dbReference type="PROSITE" id="PS51253"/>
    </source>
</evidence>
<name>A0AA35VXA0_GEOBA</name>
<feature type="DNA-binding region" description="H-T-H motif" evidence="4">
    <location>
        <begin position="92"/>
        <end position="112"/>
    </location>
</feature>
<dbReference type="Gene3D" id="3.30.420.10">
    <property type="entry name" value="Ribonuclease H-like superfamily/Ribonuclease H"/>
    <property type="match status" value="1"/>
</dbReference>
<feature type="compositionally biased region" description="Basic and acidic residues" evidence="5">
    <location>
        <begin position="571"/>
        <end position="580"/>
    </location>
</feature>
<dbReference type="InterPro" id="IPR004875">
    <property type="entry name" value="DDE_SF_endonuclease_dom"/>
</dbReference>
<dbReference type="InterPro" id="IPR050863">
    <property type="entry name" value="CenT-Element_Derived"/>
</dbReference>
<dbReference type="InterPro" id="IPR007889">
    <property type="entry name" value="HTH_Psq"/>
</dbReference>
<dbReference type="Pfam" id="PF03221">
    <property type="entry name" value="HTH_Tnp_Tc5"/>
    <property type="match status" value="1"/>
</dbReference>
<keyword evidence="9" id="KW-1185">Reference proteome</keyword>
<feature type="domain" description="HTH psq-type" evidence="6">
    <location>
        <begin position="65"/>
        <end position="116"/>
    </location>
</feature>
<feature type="compositionally biased region" description="Polar residues" evidence="5">
    <location>
        <begin position="596"/>
        <end position="610"/>
    </location>
</feature>
<dbReference type="PANTHER" id="PTHR19303:SF74">
    <property type="entry name" value="POGO TRANSPOSABLE ELEMENT WITH KRAB DOMAIN"/>
    <property type="match status" value="1"/>
</dbReference>
<evidence type="ECO:0000313" key="9">
    <source>
        <dbReference type="Proteomes" id="UP001174909"/>
    </source>
</evidence>
<dbReference type="InterPro" id="IPR006600">
    <property type="entry name" value="HTH_CenpB_DNA-bd_dom"/>
</dbReference>
<dbReference type="PROSITE" id="PS50960">
    <property type="entry name" value="HTH_PSQ"/>
    <property type="match status" value="1"/>
</dbReference>
<dbReference type="Proteomes" id="UP001174909">
    <property type="component" value="Unassembled WGS sequence"/>
</dbReference>
<reference evidence="8" key="1">
    <citation type="submission" date="2023-03" db="EMBL/GenBank/DDBJ databases">
        <authorList>
            <person name="Steffen K."/>
            <person name="Cardenas P."/>
        </authorList>
    </citation>
    <scope>NUCLEOTIDE SEQUENCE</scope>
</reference>